<protein>
    <submittedName>
        <fullName evidence="5">AraC family transcriptional regulator</fullName>
    </submittedName>
</protein>
<dbReference type="InterPro" id="IPR050204">
    <property type="entry name" value="AraC_XylS_family_regulators"/>
</dbReference>
<keyword evidence="3" id="KW-0804">Transcription</keyword>
<sequence length="299" mass="30910">MAHSAGAGVQPALEFTAARPHPALAPLLQAYWGYRYDAGRPVWRREPPMGVVTVVLNLGASFDVGWVSRGPGACHRAREATGFVAGVHDTAAFTADAGAQSGIELNLSPLGAYALLGAPARVYAREVVDLADALGPGAGGLVERIAEAPAWSERFALLDAALLGRLDTAALPHPDIARAWSVLAASRGRAGVGQLCRDTGRSRRLLAAGFGEQVGLPPKTMARILRFRAALARLRVPGPVSFAEVAADCGYYDQAHFSRECADLAGCTPSRLRAEWADDPAQGAAAAGAAVEGAGATAG</sequence>
<keyword evidence="6" id="KW-1185">Reference proteome</keyword>
<evidence type="ECO:0000256" key="2">
    <source>
        <dbReference type="ARBA" id="ARBA00023125"/>
    </source>
</evidence>
<keyword evidence="2" id="KW-0238">DNA-binding</keyword>
<gene>
    <name evidence="5" type="ORF">GCM10023224_06030</name>
</gene>
<evidence type="ECO:0000313" key="5">
    <source>
        <dbReference type="EMBL" id="GAA4929322.1"/>
    </source>
</evidence>
<evidence type="ECO:0000313" key="6">
    <source>
        <dbReference type="Proteomes" id="UP001499993"/>
    </source>
</evidence>
<dbReference type="RefSeq" id="WP_345555369.1">
    <property type="nucleotide sequence ID" value="NZ_BAABIK010000002.1"/>
</dbReference>
<name>A0ABP9G6K5_9ACTN</name>
<dbReference type="EMBL" id="BAABIK010000002">
    <property type="protein sequence ID" value="GAA4929322.1"/>
    <property type="molecule type" value="Genomic_DNA"/>
</dbReference>
<keyword evidence="1" id="KW-0805">Transcription regulation</keyword>
<proteinExistence type="predicted"/>
<dbReference type="Pfam" id="PF20240">
    <property type="entry name" value="DUF6597"/>
    <property type="match status" value="1"/>
</dbReference>
<dbReference type="InterPro" id="IPR009057">
    <property type="entry name" value="Homeodomain-like_sf"/>
</dbReference>
<accession>A0ABP9G6K5</accession>
<dbReference type="PANTHER" id="PTHR46796">
    <property type="entry name" value="HTH-TYPE TRANSCRIPTIONAL ACTIVATOR RHAS-RELATED"/>
    <property type="match status" value="1"/>
</dbReference>
<comment type="caution">
    <text evidence="5">The sequence shown here is derived from an EMBL/GenBank/DDBJ whole genome shotgun (WGS) entry which is preliminary data.</text>
</comment>
<evidence type="ECO:0000256" key="3">
    <source>
        <dbReference type="ARBA" id="ARBA00023163"/>
    </source>
</evidence>
<organism evidence="5 6">
    <name type="scientific">Streptomonospora halophila</name>
    <dbReference type="NCBI Taxonomy" id="427369"/>
    <lineage>
        <taxon>Bacteria</taxon>
        <taxon>Bacillati</taxon>
        <taxon>Actinomycetota</taxon>
        <taxon>Actinomycetes</taxon>
        <taxon>Streptosporangiales</taxon>
        <taxon>Nocardiopsidaceae</taxon>
        <taxon>Streptomonospora</taxon>
    </lineage>
</organism>
<feature type="domain" description="HTH araC/xylS-type" evidence="4">
    <location>
        <begin position="192"/>
        <end position="275"/>
    </location>
</feature>
<dbReference type="PROSITE" id="PS01124">
    <property type="entry name" value="HTH_ARAC_FAMILY_2"/>
    <property type="match status" value="1"/>
</dbReference>
<dbReference type="InterPro" id="IPR046532">
    <property type="entry name" value="DUF6597"/>
</dbReference>
<dbReference type="Proteomes" id="UP001499993">
    <property type="component" value="Unassembled WGS sequence"/>
</dbReference>
<dbReference type="SMART" id="SM00342">
    <property type="entry name" value="HTH_ARAC"/>
    <property type="match status" value="1"/>
</dbReference>
<dbReference type="PANTHER" id="PTHR46796:SF15">
    <property type="entry name" value="BLL1074 PROTEIN"/>
    <property type="match status" value="1"/>
</dbReference>
<evidence type="ECO:0000259" key="4">
    <source>
        <dbReference type="PROSITE" id="PS01124"/>
    </source>
</evidence>
<dbReference type="InterPro" id="IPR018060">
    <property type="entry name" value="HTH_AraC"/>
</dbReference>
<evidence type="ECO:0000256" key="1">
    <source>
        <dbReference type="ARBA" id="ARBA00023015"/>
    </source>
</evidence>
<dbReference type="Gene3D" id="1.10.10.60">
    <property type="entry name" value="Homeodomain-like"/>
    <property type="match status" value="1"/>
</dbReference>
<reference evidence="6" key="1">
    <citation type="journal article" date="2019" name="Int. J. Syst. Evol. Microbiol.">
        <title>The Global Catalogue of Microorganisms (GCM) 10K type strain sequencing project: providing services to taxonomists for standard genome sequencing and annotation.</title>
        <authorList>
            <consortium name="The Broad Institute Genomics Platform"/>
            <consortium name="The Broad Institute Genome Sequencing Center for Infectious Disease"/>
            <person name="Wu L."/>
            <person name="Ma J."/>
        </authorList>
    </citation>
    <scope>NUCLEOTIDE SEQUENCE [LARGE SCALE GENOMIC DNA]</scope>
    <source>
        <strain evidence="6">JCM 18123</strain>
    </source>
</reference>
<dbReference type="SUPFAM" id="SSF46689">
    <property type="entry name" value="Homeodomain-like"/>
    <property type="match status" value="1"/>
</dbReference>
<dbReference type="Pfam" id="PF12833">
    <property type="entry name" value="HTH_18"/>
    <property type="match status" value="1"/>
</dbReference>